<evidence type="ECO:0000313" key="4">
    <source>
        <dbReference type="Proteomes" id="UP000214880"/>
    </source>
</evidence>
<evidence type="ECO:0000256" key="1">
    <source>
        <dbReference type="ARBA" id="ARBA00022679"/>
    </source>
</evidence>
<dbReference type="InterPro" id="IPR016035">
    <property type="entry name" value="Acyl_Trfase/lysoPLipase"/>
</dbReference>
<gene>
    <name evidence="3" type="ORF">SAMN04488502_101984</name>
</gene>
<dbReference type="InterPro" id="IPR001227">
    <property type="entry name" value="Ac_transferase_dom_sf"/>
</dbReference>
<organism evidence="3 4">
    <name type="scientific">Dendrosporobacter quercicolus</name>
    <dbReference type="NCBI Taxonomy" id="146817"/>
    <lineage>
        <taxon>Bacteria</taxon>
        <taxon>Bacillati</taxon>
        <taxon>Bacillota</taxon>
        <taxon>Negativicutes</taxon>
        <taxon>Selenomonadales</taxon>
        <taxon>Sporomusaceae</taxon>
        <taxon>Dendrosporobacter</taxon>
    </lineage>
</organism>
<dbReference type="STRING" id="146817.SAMN04488502_101984"/>
<dbReference type="EMBL" id="FNHB01000001">
    <property type="protein sequence ID" value="SDL84754.1"/>
    <property type="molecule type" value="Genomic_DNA"/>
</dbReference>
<name>A0A1G9NED1_9FIRM</name>
<dbReference type="AlphaFoldDB" id="A0A1G9NED1"/>
<dbReference type="GO" id="GO:0016746">
    <property type="term" value="F:acyltransferase activity"/>
    <property type="evidence" value="ECO:0007669"/>
    <property type="project" value="UniProtKB-KW"/>
</dbReference>
<dbReference type="InterPro" id="IPR014043">
    <property type="entry name" value="Acyl_transferase_dom"/>
</dbReference>
<evidence type="ECO:0000313" key="3">
    <source>
        <dbReference type="EMBL" id="SDL84754.1"/>
    </source>
</evidence>
<sequence length="312" mass="35580">MNKPIVFMFSGQGSQYYHMGKELYRQNAVFRHWLTKLNDIAYQYSGLSMIDEIYNQTKSKADSFKPLLYTHPGIFMVEYSLARVLIERGIEPDYVLGASLGEFAAAAVAGVVAPEDALICILEQAAVIERHCQTGSMIAILHNLKLLHQAADNFCGLELAAVNYSSHFVIAGDHRHQLNIEKYLQLQRIPHFVLPVGYGFHSQNIQPAGGEYKKFLYKKSFGKPKIPMISCLLSDRITDIRPEFFWDIVRQPVLFQRTILKLEEHMHFRYIDLGPSGTLANFVKYSLAKGSASQFYDILTPFDQEMAKLKKF</sequence>
<protein>
    <submittedName>
        <fullName evidence="3">Bacillaene synthase trans-acting acyltransferase</fullName>
    </submittedName>
</protein>
<dbReference type="InterPro" id="IPR050444">
    <property type="entry name" value="Polyketide_Synthase"/>
</dbReference>
<dbReference type="Pfam" id="PF00698">
    <property type="entry name" value="Acyl_transf_1"/>
    <property type="match status" value="1"/>
</dbReference>
<dbReference type="PANTHER" id="PTHR45681:SF6">
    <property type="entry name" value="POLYKETIDE SYNTHASE 37"/>
    <property type="match status" value="1"/>
</dbReference>
<feature type="domain" description="Malonyl-CoA:ACP transacylase (MAT)" evidence="2">
    <location>
        <begin position="8"/>
        <end position="306"/>
    </location>
</feature>
<dbReference type="OrthoDB" id="9805460at2"/>
<keyword evidence="3" id="KW-0012">Acyltransferase</keyword>
<keyword evidence="1 3" id="KW-0808">Transferase</keyword>
<accession>A0A1G9NED1</accession>
<dbReference type="SMART" id="SM00827">
    <property type="entry name" value="PKS_AT"/>
    <property type="match status" value="1"/>
</dbReference>
<reference evidence="3 4" key="1">
    <citation type="submission" date="2016-10" db="EMBL/GenBank/DDBJ databases">
        <authorList>
            <person name="de Groot N.N."/>
        </authorList>
    </citation>
    <scope>NUCLEOTIDE SEQUENCE [LARGE SCALE GENOMIC DNA]</scope>
    <source>
        <strain evidence="3 4">DSM 1736</strain>
    </source>
</reference>
<dbReference type="PANTHER" id="PTHR45681">
    <property type="entry name" value="POLYKETIDE SYNTHASE 44-RELATED"/>
    <property type="match status" value="1"/>
</dbReference>
<proteinExistence type="predicted"/>
<dbReference type="Gene3D" id="3.40.366.10">
    <property type="entry name" value="Malonyl-Coenzyme A Acyl Carrier Protein, domain 2"/>
    <property type="match status" value="1"/>
</dbReference>
<keyword evidence="4" id="KW-1185">Reference proteome</keyword>
<dbReference type="Proteomes" id="UP000214880">
    <property type="component" value="Unassembled WGS sequence"/>
</dbReference>
<evidence type="ECO:0000259" key="2">
    <source>
        <dbReference type="SMART" id="SM00827"/>
    </source>
</evidence>
<dbReference type="SUPFAM" id="SSF52151">
    <property type="entry name" value="FabD/lysophospholipase-like"/>
    <property type="match status" value="1"/>
</dbReference>